<feature type="compositionally biased region" description="Pro residues" evidence="16">
    <location>
        <begin position="672"/>
        <end position="683"/>
    </location>
</feature>
<feature type="compositionally biased region" description="Low complexity" evidence="16">
    <location>
        <begin position="684"/>
        <end position="695"/>
    </location>
</feature>
<dbReference type="EC" id="2.4.1.256" evidence="4"/>
<dbReference type="InterPro" id="IPR016900">
    <property type="entry name" value="Alg10"/>
</dbReference>
<dbReference type="GO" id="GO:0005789">
    <property type="term" value="C:endoplasmic reticulum membrane"/>
    <property type="evidence" value="ECO:0007669"/>
    <property type="project" value="UniProtKB-SubCell"/>
</dbReference>
<evidence type="ECO:0000313" key="18">
    <source>
        <dbReference type="EMBL" id="KAK7064605.1"/>
    </source>
</evidence>
<evidence type="ECO:0000256" key="9">
    <source>
        <dbReference type="ARBA" id="ARBA00022824"/>
    </source>
</evidence>
<protein>
    <recommendedName>
        <fullName evidence="5">Dol-P-Glc:Glc(2)Man(9)GlcNAc(2)-PP-Dol alpha-1,2-glucosyltransferase</fullName>
        <ecNumber evidence="4">2.4.1.256</ecNumber>
    </recommendedName>
    <alternativeName>
        <fullName evidence="12">Asparagine-linked glycosylation protein 10</fullName>
    </alternativeName>
</protein>
<feature type="transmembrane region" description="Helical" evidence="17">
    <location>
        <begin position="428"/>
        <end position="445"/>
    </location>
</feature>
<evidence type="ECO:0000256" key="3">
    <source>
        <dbReference type="ARBA" id="ARBA00010600"/>
    </source>
</evidence>
<feature type="transmembrane region" description="Helical" evidence="17">
    <location>
        <begin position="154"/>
        <end position="180"/>
    </location>
</feature>
<comment type="similarity">
    <text evidence="3">Belongs to the ALG10 glucosyltransferase family.</text>
</comment>
<keyword evidence="9" id="KW-0256">Endoplasmic reticulum</keyword>
<dbReference type="Pfam" id="PF04922">
    <property type="entry name" value="DIE2_ALG10"/>
    <property type="match status" value="1"/>
</dbReference>
<evidence type="ECO:0000256" key="8">
    <source>
        <dbReference type="ARBA" id="ARBA00022692"/>
    </source>
</evidence>
<evidence type="ECO:0000256" key="2">
    <source>
        <dbReference type="ARBA" id="ARBA00004922"/>
    </source>
</evidence>
<sequence length="1131" mass="123706">MATAYTVFVGISISLLKEFNSVVSEPYMDEPFHIPQAQAYCRGEFDVWDPKITTPPGLYILSLLLKSAFMLKCNVPMLRLTTMLPLLALPPVLTRLMCFHQRDRPSSRILSPNIDAVVLAGFPIAWFFGFLYYTEVPSLLFVVGTVVAAMQRKHWLAALLGLISCTFRQTNVIWVLYAYAASQLMYLHFRRTPPGAKPHNQLHDPPALTASLGDVLQTIVSVPKILPDILPAFVPYALVLALFGAFVVWNGGIVLGDKSNHIPSLHIPQLYYFVAFSTAFGWPVLIGGEGGPLKLLRDVQARMFGTKIRILVTVLTCLVMAVTVNLFTIHHPFLLSDNRHYTFYVWRRIYMRYPAPYLLIPIYLACAWAWFLRVGTQQTMLQTLVLPVFLLPTLLPTPLLEPRYFLIPYILLRAQVPKTPDWSLILEGGWYAVINAATMWVFMYMPREGPTTRSSLRLSFGLASKAIADVMNKDSDKTAKKGAKDTASRRLSAVKANPAAPRASMGDSNRPGSTASKRTETPDAKTVTRRRTSVQVIRQSMDEHGRLAEATASGETKPSEVAPQTATKPTEVATQGAAIPRSGSLRPRPGASNLPKYRPKSIVGDPSKPPSPGPTRAGVRRRHSVSDEEKEDEAAAPLESAAEKSMRPISPLPQRAAFKVNLTSVINAASPPAAPPKAKPAPPSASKTKASPARPTKTVKTAASSNPTAPRPEFSASSSSSVPRTPKSASGKGVAAARRSDKSRASPLNDSPLRGQSESPLARRPKKGPQTTLQQNDVGNIEDSDTEHVELLLAPVATPGAPTPAMPRMVSRQRLRGRAPQTPTRSGLPSRANLSYLSPLPPESDSPPSLRPQPAGQGATVGRGSILSWEQLASESSRTLGEEEIASMLSEIPAPFRAGAISPNGHLEVPESPCLSALNSPGEFGSISQVLLPDVTPSPAVHDTTRFNVHATKNSEVPVVDAAIVTLLRLQLVSAESIAKERLMQMQAMEEEIHNLKQARLYDAEELEKQVGQLENELRGNLEHRDRTDEDRTAHIALLEDQLRSAESLHEQAIDDVVARTRENVQEEADAALRSQDAKTNALWSARVVGTQWAFVRDFAESEMDTIRGDQEVLSALLADLDEMQRRVCCS</sequence>
<keyword evidence="15" id="KW-0175">Coiled coil</keyword>
<feature type="compositionally biased region" description="Low complexity" evidence="16">
    <location>
        <begin position="711"/>
        <end position="730"/>
    </location>
</feature>
<keyword evidence="10 17" id="KW-1133">Transmembrane helix</keyword>
<keyword evidence="8 17" id="KW-0812">Transmembrane</keyword>
<feature type="transmembrane region" description="Helical" evidence="17">
    <location>
        <begin position="114"/>
        <end position="134"/>
    </location>
</feature>
<dbReference type="GO" id="GO:0106073">
    <property type="term" value="F:dolichyl pyrophosphate Glc2Man9GlcNAc2 alpha-1,2-glucosyltransferase activity"/>
    <property type="evidence" value="ECO:0007669"/>
    <property type="project" value="UniProtKB-EC"/>
</dbReference>
<evidence type="ECO:0000256" key="4">
    <source>
        <dbReference type="ARBA" id="ARBA00011967"/>
    </source>
</evidence>
<evidence type="ECO:0000256" key="14">
    <source>
        <dbReference type="ARBA" id="ARBA00048064"/>
    </source>
</evidence>
<evidence type="ECO:0000313" key="19">
    <source>
        <dbReference type="Proteomes" id="UP001362999"/>
    </source>
</evidence>
<comment type="function">
    <text evidence="13">Dol-P-Glc:Glc(2)Man(9)GlcNAc(2)-PP-Dol alpha-1,2-glucosyltransferase that operates in the biosynthetic pathway of dolichol-linked oligosaccharides, the glycan precursors employed in protein asparagine (N)-glycosylation. The assembly of dolichol-linked oligosaccharides begins on the cytosolic side of the endoplasmic reticulum membrane and finishes in its lumen. The sequential addition of sugars to dolichol pyrophosphate produces dolichol-linked oligosaccharides containing fourteen sugars, including two GlcNAcs, nine mannoses and three glucoses. Once assembled, the oligosaccharide is transferred from the lipid to nascent proteins by oligosaccharyltransferases. In the lumen of the endoplasmic reticulum, adds the third and last glucose residue from dolichyl phosphate glucose (Dol-P-Glc) onto the lipid-linked oligosaccharide intermediate Glc(2)Man(9)GlcNAc(2)-PP-Dol to produce Glc(3)Man(9)GlcNAc(2)-PP-Dol.</text>
</comment>
<dbReference type="EMBL" id="JAWWNJ010000001">
    <property type="protein sequence ID" value="KAK7064605.1"/>
    <property type="molecule type" value="Genomic_DNA"/>
</dbReference>
<evidence type="ECO:0000256" key="5">
    <source>
        <dbReference type="ARBA" id="ARBA00018512"/>
    </source>
</evidence>
<dbReference type="GO" id="GO:0006488">
    <property type="term" value="P:dolichol-linked oligosaccharide biosynthetic process"/>
    <property type="evidence" value="ECO:0007669"/>
    <property type="project" value="InterPro"/>
</dbReference>
<feature type="transmembrane region" description="Helical" evidence="17">
    <location>
        <begin position="353"/>
        <end position="372"/>
    </location>
</feature>
<feature type="region of interest" description="Disordered" evidence="16">
    <location>
        <begin position="668"/>
        <end position="861"/>
    </location>
</feature>
<feature type="coiled-coil region" evidence="15">
    <location>
        <begin position="979"/>
        <end position="1056"/>
    </location>
</feature>
<keyword evidence="7" id="KW-0808">Transferase</keyword>
<comment type="catalytic activity">
    <reaction evidence="14">
        <text>an alpha-D-Glc-(1-&gt;3)-alpha-D-Glc-(1-&gt;3)-alpha-D-Man-(1-&gt;2)-alpha-D-Man-(1-&gt;2)-alpha-D-Man-(1-&gt;3)-[alpha-D-Man-(1-&gt;2)-alpha-D-Man-(1-&gt;3)-[alpha-D-Man-(1-&gt;2)-alpha-D-Man-(1-&gt;6)]-alpha-D-Man-(1-&gt;6)]-beta-D-Man-(1-&gt;4)-beta-D-GlcNAc-(1-&gt;4)-alpha-D-GlcNAc-diphospho-di-trans,poly-cis-dolichol + a di-trans,poly-cis-dolichyl beta-D-glucosyl phosphate = a alpha-D-Glc-(1-&gt;2)-alpha-D-Glc-(1-&gt;3)-alpha-D-Glc-(1-&gt;3)-alpha-D-Man-(1-&gt;2)-alpha-D-Man-(1-&gt;2)-alpha-D-Man-(1-&gt;3)-[alpha-D-Man-(1-&gt;2)-alpha-D-Man-(1-&gt;3)-[alpha-D-Man-(1-&gt;2)-alpha-D-Man-(1-&gt;6)]-alpha-D-Man-(1-&gt;6)]-beta-D-Man-(1-&gt;4)-beta-D-GlcNAc-(1-&gt;4)-alpha-D-GlcNAc-diphospho-di-trans,poly-cis-dolichol + a di-trans,poly-cis-dolichyl phosphate + H(+)</text>
        <dbReference type="Rhea" id="RHEA:29543"/>
        <dbReference type="Rhea" id="RHEA-COMP:19498"/>
        <dbReference type="Rhea" id="RHEA-COMP:19502"/>
        <dbReference type="Rhea" id="RHEA-COMP:19512"/>
        <dbReference type="Rhea" id="RHEA-COMP:19522"/>
        <dbReference type="ChEBI" id="CHEBI:15378"/>
        <dbReference type="ChEBI" id="CHEBI:57525"/>
        <dbReference type="ChEBI" id="CHEBI:57683"/>
        <dbReference type="ChEBI" id="CHEBI:132522"/>
        <dbReference type="ChEBI" id="CHEBI:132523"/>
        <dbReference type="EC" id="2.4.1.256"/>
    </reaction>
    <physiologicalReaction direction="left-to-right" evidence="14">
        <dbReference type="Rhea" id="RHEA:29544"/>
    </physiologicalReaction>
</comment>
<dbReference type="Proteomes" id="UP001362999">
    <property type="component" value="Unassembled WGS sequence"/>
</dbReference>
<evidence type="ECO:0000256" key="15">
    <source>
        <dbReference type="SAM" id="Coils"/>
    </source>
</evidence>
<feature type="compositionally biased region" description="Basic and acidic residues" evidence="16">
    <location>
        <begin position="474"/>
        <end position="488"/>
    </location>
</feature>
<feature type="compositionally biased region" description="Polar residues" evidence="16">
    <location>
        <begin position="698"/>
        <end position="708"/>
    </location>
</feature>
<evidence type="ECO:0000256" key="12">
    <source>
        <dbReference type="ARBA" id="ARBA00032069"/>
    </source>
</evidence>
<evidence type="ECO:0000256" key="13">
    <source>
        <dbReference type="ARBA" id="ARBA00044727"/>
    </source>
</evidence>
<evidence type="ECO:0000256" key="6">
    <source>
        <dbReference type="ARBA" id="ARBA00022676"/>
    </source>
</evidence>
<feature type="transmembrane region" description="Helical" evidence="17">
    <location>
        <begin position="308"/>
        <end position="333"/>
    </location>
</feature>
<evidence type="ECO:0000256" key="16">
    <source>
        <dbReference type="SAM" id="MobiDB-lite"/>
    </source>
</evidence>
<comment type="caution">
    <text evidence="18">The sequence shown here is derived from an EMBL/GenBank/DDBJ whole genome shotgun (WGS) entry which is preliminary data.</text>
</comment>
<name>A0AAW0EIN6_9AGAR</name>
<reference evidence="18 19" key="1">
    <citation type="journal article" date="2024" name="J Genomics">
        <title>Draft genome sequencing and assembly of Favolaschia claudopus CIRM-BRFM 2984 isolated from oak limbs.</title>
        <authorList>
            <person name="Navarro D."/>
            <person name="Drula E."/>
            <person name="Chaduli D."/>
            <person name="Cazenave R."/>
            <person name="Ahrendt S."/>
            <person name="Wang J."/>
            <person name="Lipzen A."/>
            <person name="Daum C."/>
            <person name="Barry K."/>
            <person name="Grigoriev I.V."/>
            <person name="Favel A."/>
            <person name="Rosso M.N."/>
            <person name="Martin F."/>
        </authorList>
    </citation>
    <scope>NUCLEOTIDE SEQUENCE [LARGE SCALE GENOMIC DNA]</scope>
    <source>
        <strain evidence="18 19">CIRM-BRFM 2984</strain>
    </source>
</reference>
<feature type="compositionally biased region" description="Low complexity" evidence="16">
    <location>
        <begin position="791"/>
        <end position="800"/>
    </location>
</feature>
<organism evidence="18 19">
    <name type="scientific">Favolaschia claudopus</name>
    <dbReference type="NCBI Taxonomy" id="2862362"/>
    <lineage>
        <taxon>Eukaryota</taxon>
        <taxon>Fungi</taxon>
        <taxon>Dikarya</taxon>
        <taxon>Basidiomycota</taxon>
        <taxon>Agaricomycotina</taxon>
        <taxon>Agaricomycetes</taxon>
        <taxon>Agaricomycetidae</taxon>
        <taxon>Agaricales</taxon>
        <taxon>Marasmiineae</taxon>
        <taxon>Mycenaceae</taxon>
        <taxon>Favolaschia</taxon>
    </lineage>
</organism>
<keyword evidence="6" id="KW-0328">Glycosyltransferase</keyword>
<accession>A0AAW0EIN6</accession>
<gene>
    <name evidence="18" type="ORF">R3P38DRAFT_3383175</name>
</gene>
<comment type="subcellular location">
    <subcellularLocation>
        <location evidence="1">Endoplasmic reticulum membrane</location>
        <topology evidence="1">Multi-pass membrane protein</topology>
    </subcellularLocation>
</comment>
<feature type="compositionally biased region" description="Polar residues" evidence="16">
    <location>
        <begin position="769"/>
        <end position="778"/>
    </location>
</feature>
<keyword evidence="19" id="KW-1185">Reference proteome</keyword>
<evidence type="ECO:0000256" key="1">
    <source>
        <dbReference type="ARBA" id="ARBA00004477"/>
    </source>
</evidence>
<feature type="compositionally biased region" description="Pro residues" evidence="16">
    <location>
        <begin position="839"/>
        <end position="851"/>
    </location>
</feature>
<feature type="transmembrane region" description="Helical" evidence="17">
    <location>
        <begin position="269"/>
        <end position="287"/>
    </location>
</feature>
<evidence type="ECO:0000256" key="11">
    <source>
        <dbReference type="ARBA" id="ARBA00023136"/>
    </source>
</evidence>
<feature type="compositionally biased region" description="Polar residues" evidence="16">
    <location>
        <begin position="506"/>
        <end position="516"/>
    </location>
</feature>
<feature type="transmembrane region" description="Helical" evidence="17">
    <location>
        <begin position="229"/>
        <end position="249"/>
    </location>
</feature>
<keyword evidence="11 17" id="KW-0472">Membrane</keyword>
<evidence type="ECO:0000256" key="7">
    <source>
        <dbReference type="ARBA" id="ARBA00022679"/>
    </source>
</evidence>
<evidence type="ECO:0000256" key="10">
    <source>
        <dbReference type="ARBA" id="ARBA00022989"/>
    </source>
</evidence>
<dbReference type="AlphaFoldDB" id="A0AAW0EIN6"/>
<comment type="pathway">
    <text evidence="2">Protein modification; protein glycosylation.</text>
</comment>
<dbReference type="PANTHER" id="PTHR12989:SF10">
    <property type="entry name" value="DOL-P-GLC:GLC(2)MAN(9)GLCNAC(2)-PP-DOL ALPHA-1,2-GLUCOSYLTRANSFERASE-RELATED"/>
    <property type="match status" value="1"/>
</dbReference>
<feature type="transmembrane region" description="Helical" evidence="17">
    <location>
        <begin position="76"/>
        <end position="93"/>
    </location>
</feature>
<dbReference type="PANTHER" id="PTHR12989">
    <property type="entry name" value="ALPHA-1,2-GLUCOSYLTRANSFERASE ALG10"/>
    <property type="match status" value="1"/>
</dbReference>
<feature type="region of interest" description="Disordered" evidence="16">
    <location>
        <begin position="474"/>
        <end position="651"/>
    </location>
</feature>
<evidence type="ECO:0000256" key="17">
    <source>
        <dbReference type="SAM" id="Phobius"/>
    </source>
</evidence>
<proteinExistence type="inferred from homology"/>